<evidence type="ECO:0000256" key="1">
    <source>
        <dbReference type="SAM" id="MobiDB-lite"/>
    </source>
</evidence>
<reference evidence="3 4" key="2">
    <citation type="submission" date="2019-08" db="EMBL/GenBank/DDBJ databases">
        <title>Amycolatopsis acidicola sp. nov., isolated from peat swamp forest soil.</title>
        <authorList>
            <person name="Srisuk N."/>
        </authorList>
    </citation>
    <scope>NUCLEOTIDE SEQUENCE [LARGE SCALE GENOMIC DNA]</scope>
    <source>
        <strain evidence="3 4">TBRC 6029</strain>
    </source>
</reference>
<dbReference type="Gene3D" id="2.170.16.10">
    <property type="entry name" value="Hedgehog/Intein (Hint) domain"/>
    <property type="match status" value="1"/>
</dbReference>
<dbReference type="AlphaFoldDB" id="A0A558BQ68"/>
<dbReference type="RefSeq" id="WP_144591034.1">
    <property type="nucleotide sequence ID" value="NZ_VJWX01000286.1"/>
</dbReference>
<dbReference type="EMBL" id="VJWX01000286">
    <property type="protein sequence ID" value="TVT38642.1"/>
    <property type="molecule type" value="Genomic_DNA"/>
</dbReference>
<dbReference type="Proteomes" id="UP000320011">
    <property type="component" value="Unassembled WGS sequence"/>
</dbReference>
<dbReference type="PANTHER" id="PTHR46706">
    <property type="entry name" value="PROTEIN QUA-1-RELATED"/>
    <property type="match status" value="1"/>
</dbReference>
<feature type="region of interest" description="Disordered" evidence="1">
    <location>
        <begin position="1"/>
        <end position="29"/>
    </location>
</feature>
<dbReference type="InterPro" id="IPR036844">
    <property type="entry name" value="Hint_dom_sf"/>
</dbReference>
<reference evidence="3 4" key="1">
    <citation type="submission" date="2019-07" db="EMBL/GenBank/DDBJ databases">
        <authorList>
            <person name="Duangmal K."/>
            <person name="Teo W.F.A."/>
        </authorList>
    </citation>
    <scope>NUCLEOTIDE SEQUENCE [LARGE SCALE GENOMIC DNA]</scope>
    <source>
        <strain evidence="3 4">TBRC 6029</strain>
    </source>
</reference>
<dbReference type="InterPro" id="IPR052140">
    <property type="entry name" value="Dev_Signal_Hedgehog-like"/>
</dbReference>
<name>A0A558BQ68_9PSEU</name>
<dbReference type="PROSITE" id="PS50817">
    <property type="entry name" value="INTEIN_N_TER"/>
    <property type="match status" value="1"/>
</dbReference>
<organism evidence="3 4">
    <name type="scientific">Amycolatopsis rhizosphaerae</name>
    <dbReference type="NCBI Taxonomy" id="2053003"/>
    <lineage>
        <taxon>Bacteria</taxon>
        <taxon>Bacillati</taxon>
        <taxon>Actinomycetota</taxon>
        <taxon>Actinomycetes</taxon>
        <taxon>Pseudonocardiales</taxon>
        <taxon>Pseudonocardiaceae</taxon>
        <taxon>Amycolatopsis</taxon>
    </lineage>
</organism>
<protein>
    <recommendedName>
        <fullName evidence="2">Hint domain-containing protein</fullName>
    </recommendedName>
</protein>
<feature type="domain" description="Hint" evidence="2">
    <location>
        <begin position="161"/>
        <end position="259"/>
    </location>
</feature>
<sequence length="346" mass="36950">MSRRQQMRLHPHNGSTNSHNPSSTSHGRCWATTTSRQKINNRQDQYHTTKIILLGPLTSGQATIGPKRPRGNGFTNFLGSVGNFLYKASGLEGIQNSCIDKFNVVGCLNGIVTTAGWVIPVYGELSAGKVAVDGAIEGANAFLEGERAESAAADAAESCSVNSFTGDTPVTLADGKEKPYNQVKLGDSVLAADPETGQTQARPVSALIQHAGPHVMVDITTSDGATLTATDHHPIWDATTHTFTYAIDLHTGDQVLTDYGSLITVTNLRIYQRNLTAYNLRIGGIHTYYAGTTPILVHNSCGPGAAFPDRPLPRDECGNPLPDVGAPRPTRNSPRPKRQLSTGARV</sequence>
<dbReference type="Pfam" id="PF07591">
    <property type="entry name" value="PT-HINT"/>
    <property type="match status" value="1"/>
</dbReference>
<evidence type="ECO:0000313" key="4">
    <source>
        <dbReference type="Proteomes" id="UP000320011"/>
    </source>
</evidence>
<dbReference type="OrthoDB" id="3598147at2"/>
<feature type="compositionally biased region" description="Low complexity" evidence="1">
    <location>
        <begin position="12"/>
        <end position="27"/>
    </location>
</feature>
<dbReference type="CDD" id="cd00081">
    <property type="entry name" value="Hint"/>
    <property type="match status" value="1"/>
</dbReference>
<dbReference type="NCBIfam" id="TIGR01445">
    <property type="entry name" value="intein_Nterm"/>
    <property type="match status" value="1"/>
</dbReference>
<evidence type="ECO:0000313" key="3">
    <source>
        <dbReference type="EMBL" id="TVT38642.1"/>
    </source>
</evidence>
<gene>
    <name evidence="3" type="ORF">FNH05_24355</name>
</gene>
<proteinExistence type="predicted"/>
<accession>A0A558BQ68</accession>
<dbReference type="SMART" id="SM00306">
    <property type="entry name" value="HintN"/>
    <property type="match status" value="1"/>
</dbReference>
<dbReference type="PANTHER" id="PTHR46706:SF12">
    <property type="entry name" value="PROTEIN QUA-1-RELATED"/>
    <property type="match status" value="1"/>
</dbReference>
<dbReference type="InterPro" id="IPR003587">
    <property type="entry name" value="Hint_dom_N"/>
</dbReference>
<dbReference type="SUPFAM" id="SSF51294">
    <property type="entry name" value="Hedgehog/intein (Hint) domain"/>
    <property type="match status" value="1"/>
</dbReference>
<comment type="caution">
    <text evidence="3">The sequence shown here is derived from an EMBL/GenBank/DDBJ whole genome shotgun (WGS) entry which is preliminary data.</text>
</comment>
<dbReference type="InterPro" id="IPR006141">
    <property type="entry name" value="Intein_N"/>
</dbReference>
<dbReference type="GO" id="GO:0016539">
    <property type="term" value="P:intein-mediated protein splicing"/>
    <property type="evidence" value="ECO:0007669"/>
    <property type="project" value="InterPro"/>
</dbReference>
<evidence type="ECO:0000259" key="2">
    <source>
        <dbReference type="SMART" id="SM00306"/>
    </source>
</evidence>
<feature type="region of interest" description="Disordered" evidence="1">
    <location>
        <begin position="311"/>
        <end position="346"/>
    </location>
</feature>
<keyword evidence="4" id="KW-1185">Reference proteome</keyword>
<feature type="compositionally biased region" description="Basic residues" evidence="1">
    <location>
        <begin position="1"/>
        <end position="11"/>
    </location>
</feature>